<evidence type="ECO:0000256" key="2">
    <source>
        <dbReference type="ARBA" id="ARBA00005594"/>
    </source>
</evidence>
<dbReference type="RefSeq" id="WP_147685441.1">
    <property type="nucleotide sequence ID" value="NZ_VDUX01000003.1"/>
</dbReference>
<dbReference type="PANTHER" id="PTHR11956">
    <property type="entry name" value="ARGINYL-TRNA SYNTHETASE"/>
    <property type="match status" value="1"/>
</dbReference>
<reference evidence="15 16" key="1">
    <citation type="submission" date="2019-06" db="EMBL/GenBank/DDBJ databases">
        <title>Aeromicrobium sp. nov., isolated from a maize field.</title>
        <authorList>
            <person name="Lin S.-Y."/>
            <person name="Tsai C.-F."/>
            <person name="Young C.-C."/>
        </authorList>
    </citation>
    <scope>NUCLEOTIDE SEQUENCE [LARGE SCALE GENOMIC DNA]</scope>
    <source>
        <strain evidence="15 16">CC-CFT486</strain>
    </source>
</reference>
<dbReference type="NCBIfam" id="TIGR00456">
    <property type="entry name" value="argS"/>
    <property type="match status" value="1"/>
</dbReference>
<organism evidence="15 16">
    <name type="scientific">Aeromicrobium terrae</name>
    <dbReference type="NCBI Taxonomy" id="2498846"/>
    <lineage>
        <taxon>Bacteria</taxon>
        <taxon>Bacillati</taxon>
        <taxon>Actinomycetota</taxon>
        <taxon>Actinomycetes</taxon>
        <taxon>Propionibacteriales</taxon>
        <taxon>Nocardioidaceae</taxon>
        <taxon>Aeromicrobium</taxon>
    </lineage>
</organism>
<evidence type="ECO:0000256" key="8">
    <source>
        <dbReference type="ARBA" id="ARBA00022917"/>
    </source>
</evidence>
<evidence type="ECO:0000256" key="5">
    <source>
        <dbReference type="ARBA" id="ARBA00022598"/>
    </source>
</evidence>
<dbReference type="InterPro" id="IPR001412">
    <property type="entry name" value="aa-tRNA-synth_I_CS"/>
</dbReference>
<keyword evidence="6 11" id="KW-0547">Nucleotide-binding</keyword>
<accession>A0A5C8NJ13</accession>
<feature type="short sequence motif" description="'HIGH' region" evidence="11">
    <location>
        <begin position="131"/>
        <end position="141"/>
    </location>
</feature>
<keyword evidence="16" id="KW-1185">Reference proteome</keyword>
<dbReference type="SUPFAM" id="SSF55190">
    <property type="entry name" value="Arginyl-tRNA synthetase (ArgRS), N-terminal 'additional' domain"/>
    <property type="match status" value="1"/>
</dbReference>
<dbReference type="Pfam" id="PF05746">
    <property type="entry name" value="DALR_1"/>
    <property type="match status" value="1"/>
</dbReference>
<dbReference type="GO" id="GO:0006420">
    <property type="term" value="P:arginyl-tRNA aminoacylation"/>
    <property type="evidence" value="ECO:0007669"/>
    <property type="project" value="UniProtKB-UniRule"/>
</dbReference>
<evidence type="ECO:0000256" key="6">
    <source>
        <dbReference type="ARBA" id="ARBA00022741"/>
    </source>
</evidence>
<dbReference type="SMART" id="SM00836">
    <property type="entry name" value="DALR_1"/>
    <property type="match status" value="1"/>
</dbReference>
<comment type="subunit">
    <text evidence="3 11">Monomer.</text>
</comment>
<comment type="similarity">
    <text evidence="2 11 12">Belongs to the class-I aminoacyl-tRNA synthetase family.</text>
</comment>
<evidence type="ECO:0000313" key="16">
    <source>
        <dbReference type="Proteomes" id="UP000321571"/>
    </source>
</evidence>
<evidence type="ECO:0000256" key="12">
    <source>
        <dbReference type="RuleBase" id="RU363038"/>
    </source>
</evidence>
<dbReference type="GO" id="GO:0005737">
    <property type="term" value="C:cytoplasm"/>
    <property type="evidence" value="ECO:0007669"/>
    <property type="project" value="UniProtKB-SubCell"/>
</dbReference>
<feature type="domain" description="Arginyl tRNA synthetase N-terminal" evidence="14">
    <location>
        <begin position="4"/>
        <end position="94"/>
    </location>
</feature>
<keyword evidence="9 11" id="KW-0030">Aminoacyl-tRNA synthetase</keyword>
<evidence type="ECO:0000256" key="4">
    <source>
        <dbReference type="ARBA" id="ARBA00022490"/>
    </source>
</evidence>
<evidence type="ECO:0000256" key="3">
    <source>
        <dbReference type="ARBA" id="ARBA00011245"/>
    </source>
</evidence>
<dbReference type="EC" id="6.1.1.19" evidence="11"/>
<dbReference type="HAMAP" id="MF_00123">
    <property type="entry name" value="Arg_tRNA_synth"/>
    <property type="match status" value="1"/>
</dbReference>
<dbReference type="GO" id="GO:0004814">
    <property type="term" value="F:arginine-tRNA ligase activity"/>
    <property type="evidence" value="ECO:0007669"/>
    <property type="project" value="UniProtKB-UniRule"/>
</dbReference>
<name>A0A5C8NJ13_9ACTN</name>
<dbReference type="OrthoDB" id="9803211at2"/>
<dbReference type="InterPro" id="IPR009080">
    <property type="entry name" value="tRNAsynth_Ia_anticodon-bd"/>
</dbReference>
<dbReference type="InterPro" id="IPR035684">
    <property type="entry name" value="ArgRS_core"/>
</dbReference>
<dbReference type="SUPFAM" id="SSF47323">
    <property type="entry name" value="Anticodon-binding domain of a subclass of class I aminoacyl-tRNA synthetases"/>
    <property type="match status" value="1"/>
</dbReference>
<dbReference type="InterPro" id="IPR014729">
    <property type="entry name" value="Rossmann-like_a/b/a_fold"/>
</dbReference>
<dbReference type="InterPro" id="IPR005148">
    <property type="entry name" value="Arg-tRNA-synth_N"/>
</dbReference>
<evidence type="ECO:0000256" key="9">
    <source>
        <dbReference type="ARBA" id="ARBA00023146"/>
    </source>
</evidence>
<dbReference type="Gene3D" id="1.10.730.10">
    <property type="entry name" value="Isoleucyl-tRNA Synthetase, Domain 1"/>
    <property type="match status" value="1"/>
</dbReference>
<keyword evidence="4 11" id="KW-0963">Cytoplasm</keyword>
<comment type="catalytic activity">
    <reaction evidence="10 11">
        <text>tRNA(Arg) + L-arginine + ATP = L-arginyl-tRNA(Arg) + AMP + diphosphate</text>
        <dbReference type="Rhea" id="RHEA:20301"/>
        <dbReference type="Rhea" id="RHEA-COMP:9658"/>
        <dbReference type="Rhea" id="RHEA-COMP:9673"/>
        <dbReference type="ChEBI" id="CHEBI:30616"/>
        <dbReference type="ChEBI" id="CHEBI:32682"/>
        <dbReference type="ChEBI" id="CHEBI:33019"/>
        <dbReference type="ChEBI" id="CHEBI:78442"/>
        <dbReference type="ChEBI" id="CHEBI:78513"/>
        <dbReference type="ChEBI" id="CHEBI:456215"/>
        <dbReference type="EC" id="6.1.1.19"/>
    </reaction>
</comment>
<comment type="caution">
    <text evidence="15">The sequence shown here is derived from an EMBL/GenBank/DDBJ whole genome shotgun (WGS) entry which is preliminary data.</text>
</comment>
<dbReference type="PANTHER" id="PTHR11956:SF5">
    <property type="entry name" value="ARGININE--TRNA LIGASE, CYTOPLASMIC"/>
    <property type="match status" value="1"/>
</dbReference>
<dbReference type="GO" id="GO:0005524">
    <property type="term" value="F:ATP binding"/>
    <property type="evidence" value="ECO:0007669"/>
    <property type="project" value="UniProtKB-UniRule"/>
</dbReference>
<dbReference type="FunFam" id="3.40.50.620:FF:000062">
    <property type="entry name" value="Arginine--tRNA ligase"/>
    <property type="match status" value="1"/>
</dbReference>
<dbReference type="Proteomes" id="UP000321571">
    <property type="component" value="Unassembled WGS sequence"/>
</dbReference>
<evidence type="ECO:0000259" key="14">
    <source>
        <dbReference type="SMART" id="SM01016"/>
    </source>
</evidence>
<dbReference type="CDD" id="cd00671">
    <property type="entry name" value="ArgRS_core"/>
    <property type="match status" value="1"/>
</dbReference>
<keyword evidence="8 11" id="KW-0648">Protein biosynthesis</keyword>
<gene>
    <name evidence="11" type="primary">argS</name>
    <name evidence="15" type="ORF">FHP06_07595</name>
</gene>
<proteinExistence type="inferred from homology"/>
<dbReference type="PROSITE" id="PS00178">
    <property type="entry name" value="AA_TRNA_LIGASE_I"/>
    <property type="match status" value="1"/>
</dbReference>
<dbReference type="PRINTS" id="PR01038">
    <property type="entry name" value="TRNASYNTHARG"/>
</dbReference>
<dbReference type="AlphaFoldDB" id="A0A5C8NJ13"/>
<keyword evidence="5 11" id="KW-0436">Ligase</keyword>
<evidence type="ECO:0000256" key="7">
    <source>
        <dbReference type="ARBA" id="ARBA00022840"/>
    </source>
</evidence>
<dbReference type="InterPro" id="IPR008909">
    <property type="entry name" value="DALR_anticod-bd"/>
</dbReference>
<evidence type="ECO:0000256" key="11">
    <source>
        <dbReference type="HAMAP-Rule" id="MF_00123"/>
    </source>
</evidence>
<protein>
    <recommendedName>
        <fullName evidence="11">Arginine--tRNA ligase</fullName>
        <ecNumber evidence="11">6.1.1.19</ecNumber>
    </recommendedName>
    <alternativeName>
        <fullName evidence="11">Arginyl-tRNA synthetase</fullName>
        <shortName evidence="11">ArgRS</shortName>
    </alternativeName>
</protein>
<dbReference type="SUPFAM" id="SSF52374">
    <property type="entry name" value="Nucleotidylyl transferase"/>
    <property type="match status" value="1"/>
</dbReference>
<evidence type="ECO:0000256" key="1">
    <source>
        <dbReference type="ARBA" id="ARBA00004496"/>
    </source>
</evidence>
<dbReference type="InterPro" id="IPR001278">
    <property type="entry name" value="Arg-tRNA-ligase"/>
</dbReference>
<dbReference type="Gene3D" id="3.40.50.620">
    <property type="entry name" value="HUPs"/>
    <property type="match status" value="1"/>
</dbReference>
<dbReference type="SMART" id="SM01016">
    <property type="entry name" value="Arg_tRNA_synt_N"/>
    <property type="match status" value="1"/>
</dbReference>
<dbReference type="CDD" id="cd07956">
    <property type="entry name" value="Anticodon_Ia_Arg"/>
    <property type="match status" value="1"/>
</dbReference>
<dbReference type="Pfam" id="PF03485">
    <property type="entry name" value="Arg_tRNA_synt_N"/>
    <property type="match status" value="1"/>
</dbReference>
<sequence length="553" mass="60338">MTPEQLSSALVAALTRLVDDGRLTLPDGVPSTVLVERPKVREHGDYATNIALQLAKRAGVNPRDLAQQLAEEIVTDDGVASAEVAGPGFLNLRVSAGAQGALAGQVVTAGDSYGRSDVNAGQKVNLEFISANPTGPLHLGHTRWAAVGDAMARVIEATGAEVTREFYVNDRGNQMDVFGASLMARAHGEEPPDDGYHGAYVADLAAKVVAEVPGVLDQPADEQLVTFRETGYRLQLAEQQAELDELRTHFDVWFSERSLHDSDSVEHGFDRLREQGRLFEADGATWMRTTDFGDDKDRVLVRSNGELTYFASDTAYYVNKRERGFDPCIYLLGADHHGYVGRLSAMAACVGDTPGEQLEVLIGQLVKILQDGEELKLSKRAGTIVSLRELIDLIGVDPLRYTLIRYPVDSPLTLDVADMTSKSNDNPVYYVQYAHARLASILRNAADLGITVDGSYDASQLSTEREGDLLRALAELPRVVARAAELREPHRVARYLEDTASTFHKFYDTCRVLPQGDEDVTDLHRARLVLVAATRQVLANGLGLLGVSAPERM</sequence>
<evidence type="ECO:0000313" key="15">
    <source>
        <dbReference type="EMBL" id="TXL61288.1"/>
    </source>
</evidence>
<comment type="subcellular location">
    <subcellularLocation>
        <location evidence="1 11">Cytoplasm</location>
    </subcellularLocation>
</comment>
<feature type="domain" description="DALR anticodon binding" evidence="13">
    <location>
        <begin position="431"/>
        <end position="553"/>
    </location>
</feature>
<dbReference type="Pfam" id="PF00750">
    <property type="entry name" value="tRNA-synt_1d"/>
    <property type="match status" value="1"/>
</dbReference>
<keyword evidence="7 11" id="KW-0067">ATP-binding</keyword>
<dbReference type="FunFam" id="1.10.730.10:FF:000008">
    <property type="entry name" value="Arginine--tRNA ligase"/>
    <property type="match status" value="1"/>
</dbReference>
<evidence type="ECO:0000259" key="13">
    <source>
        <dbReference type="SMART" id="SM00836"/>
    </source>
</evidence>
<evidence type="ECO:0000256" key="10">
    <source>
        <dbReference type="ARBA" id="ARBA00049339"/>
    </source>
</evidence>
<dbReference type="InterPro" id="IPR036695">
    <property type="entry name" value="Arg-tRNA-synth_N_sf"/>
</dbReference>
<dbReference type="EMBL" id="VDUX01000003">
    <property type="protein sequence ID" value="TXL61288.1"/>
    <property type="molecule type" value="Genomic_DNA"/>
</dbReference>
<dbReference type="Gene3D" id="3.30.1360.70">
    <property type="entry name" value="Arginyl tRNA synthetase N-terminal domain"/>
    <property type="match status" value="1"/>
</dbReference>